<feature type="repeat" description="TPR" evidence="3">
    <location>
        <begin position="675"/>
        <end position="708"/>
    </location>
</feature>
<dbReference type="InterPro" id="IPR029030">
    <property type="entry name" value="Caspase-like_dom_sf"/>
</dbReference>
<keyword evidence="6" id="KW-1185">Reference proteome</keyword>
<dbReference type="Gene3D" id="1.25.40.10">
    <property type="entry name" value="Tetratricopeptide repeat domain"/>
    <property type="match status" value="4"/>
</dbReference>
<evidence type="ECO:0000259" key="4">
    <source>
        <dbReference type="Pfam" id="PF00656"/>
    </source>
</evidence>
<feature type="repeat" description="TPR" evidence="3">
    <location>
        <begin position="1064"/>
        <end position="1097"/>
    </location>
</feature>
<dbReference type="EMBL" id="SDHW01000005">
    <property type="protein sequence ID" value="RXK58884.1"/>
    <property type="molecule type" value="Genomic_DNA"/>
</dbReference>
<dbReference type="Pfam" id="PF13181">
    <property type="entry name" value="TPR_8"/>
    <property type="match status" value="3"/>
</dbReference>
<dbReference type="InterPro" id="IPR051685">
    <property type="entry name" value="Ycf3/AcsC/BcsC/TPR_MFPF"/>
</dbReference>
<dbReference type="GO" id="GO:0006508">
    <property type="term" value="P:proteolysis"/>
    <property type="evidence" value="ECO:0007669"/>
    <property type="project" value="InterPro"/>
</dbReference>
<sequence>MRYLLAVFLHMRRCLFTFLLLFVCILVYAQQQNSRSFAVIVGITEYASKGIPALRFANRDAEAFANYLRSKEGGRVAEENMRLLLNEKATTAAIYDALNWLLEEVQQNDVVYFYFAGHGDMESNTIFKLGFLLAYNTPRTNYINNAVRIDDLNKFATTLSVNNKARVVLITDACHSGKLAGSDFRGNVLAADQLRTAVKNEIRITSCGPDQLAMEGEAWGGGRGVFSFYLINGLIGFAAKEPDGVVRLKDIRNYLDSSFASDLFLKQEKHHQNPVVTGYDQFQLSVKNASMMAGMQQRQENVVVLLSAPVRNEDDLSPNELIDNITNRLKKEKLDSVIDFVQLEKLPANNIAAAFLTMYKSFIEKDVQQEQGARTIKYIQRLQNWIAQDKENQKQFNDQLVIFLHDVAQEVINKYLEGDAAELERRRYYNAASSGYDLYPVMYAVALKLTEPNDFLHHILKVNKYYFGGVALMLKIPLAKDPASLIDKAFQLETEALQLDSNAAYIYNTLGVLYLYKQQFKKAEESFLKATENAPQWAVPWNNLIAVYTAQKKYANANDAYVKAIERNPQQADIYANAGIMYEQQKNDLFAEEMQRKSIFLNSRHFFPFEKLANIYTRTTAYALADSLYYEADLRKKGFHFSTMHSSVVLSPNIMVLPKPLGCDFDSSNVHISDIAAWYAWGKYYFDFELYEEAIKKWKHVVQLDKTDPVIYHHLGKAYFAMKQWAEADIMFNLANRFYINSEQFKIHADSIMALTRSPVNAECLNGTYGYAYFALVFNHQLMASMYEQWNHFTEAEIYYRKIIAANPASFSYNKRFWLMLEKQGRYHDEEEARIAYRYADSLNPETGDNELYGFYRRMEQLFPDEGEWHLKAGRFLYYYLKTTALDYSSDRKAIFPDDVVPVPVDPVEVEKESRKPMFIREINRSMQLYYEPAIDKPYSNAILSLQLADSLSVLDDALSADINDKIGDLFTWQGVPLFAAKHYKKSVELMPANSGVRLKLIDAEDHTYQFSDAFIHLDTLRNRGELNFEKMLLLTKYYMHMSRFGEAEILLNKAAATHLHTMPAVLGLYGRLYLLQQKPEKAINYYQQYLQLQPNDAEAMYSISRMYALQNKNQQSLKWLTKAFNAGFNYGWVLKFDPLMDKLRKTAGWRSLVVKQKPKEYPPPVNSYPKASIQ</sequence>
<evidence type="ECO:0000256" key="2">
    <source>
        <dbReference type="ARBA" id="ARBA00022803"/>
    </source>
</evidence>
<protein>
    <submittedName>
        <fullName evidence="5">Tetratricopeptide repeat protein</fullName>
    </submittedName>
</protein>
<name>A0A4Q1CFT7_9BACT</name>
<reference evidence="5 6" key="1">
    <citation type="submission" date="2019-01" db="EMBL/GenBank/DDBJ databases">
        <title>Lacibacter sp. strain TTM-7.</title>
        <authorList>
            <person name="Chen W.-M."/>
        </authorList>
    </citation>
    <scope>NUCLEOTIDE SEQUENCE [LARGE SCALE GENOMIC DNA]</scope>
    <source>
        <strain evidence="5 6">TTM-7</strain>
    </source>
</reference>
<dbReference type="Pfam" id="PF00656">
    <property type="entry name" value="Peptidase_C14"/>
    <property type="match status" value="1"/>
</dbReference>
<evidence type="ECO:0000256" key="1">
    <source>
        <dbReference type="ARBA" id="ARBA00022737"/>
    </source>
</evidence>
<dbReference type="OrthoDB" id="174931at2"/>
<dbReference type="PANTHER" id="PTHR44943">
    <property type="entry name" value="CELLULOSE SYNTHASE OPERON PROTEIN C"/>
    <property type="match status" value="1"/>
</dbReference>
<feature type="domain" description="Peptidase C14 caspase" evidence="4">
    <location>
        <begin position="36"/>
        <end position="275"/>
    </location>
</feature>
<dbReference type="InterPro" id="IPR019734">
    <property type="entry name" value="TPR_rpt"/>
</dbReference>
<keyword evidence="2 3" id="KW-0802">TPR repeat</keyword>
<proteinExistence type="predicted"/>
<dbReference type="SUPFAM" id="SSF52129">
    <property type="entry name" value="Caspase-like"/>
    <property type="match status" value="1"/>
</dbReference>
<dbReference type="InterPro" id="IPR011600">
    <property type="entry name" value="Pept_C14_caspase"/>
</dbReference>
<accession>A0A4Q1CFT7</accession>
<evidence type="ECO:0000313" key="6">
    <source>
        <dbReference type="Proteomes" id="UP000290204"/>
    </source>
</evidence>
<dbReference type="AlphaFoldDB" id="A0A4Q1CFT7"/>
<dbReference type="PANTHER" id="PTHR44943:SF8">
    <property type="entry name" value="TPR REPEAT-CONTAINING PROTEIN MJ0263"/>
    <property type="match status" value="1"/>
</dbReference>
<dbReference type="RefSeq" id="WP_129131940.1">
    <property type="nucleotide sequence ID" value="NZ_SDHW01000005.1"/>
</dbReference>
<dbReference type="Proteomes" id="UP000290204">
    <property type="component" value="Unassembled WGS sequence"/>
</dbReference>
<dbReference type="InterPro" id="IPR011990">
    <property type="entry name" value="TPR-like_helical_dom_sf"/>
</dbReference>
<dbReference type="Pfam" id="PF13414">
    <property type="entry name" value="TPR_11"/>
    <property type="match status" value="1"/>
</dbReference>
<dbReference type="PROSITE" id="PS50005">
    <property type="entry name" value="TPR"/>
    <property type="match status" value="4"/>
</dbReference>
<keyword evidence="1" id="KW-0677">Repeat</keyword>
<dbReference type="SUPFAM" id="SSF48452">
    <property type="entry name" value="TPR-like"/>
    <property type="match status" value="2"/>
</dbReference>
<dbReference type="GO" id="GO:0004197">
    <property type="term" value="F:cysteine-type endopeptidase activity"/>
    <property type="evidence" value="ECO:0007669"/>
    <property type="project" value="InterPro"/>
</dbReference>
<feature type="repeat" description="TPR" evidence="3">
    <location>
        <begin position="504"/>
        <end position="537"/>
    </location>
</feature>
<dbReference type="Gene3D" id="3.40.50.1460">
    <property type="match status" value="1"/>
</dbReference>
<evidence type="ECO:0000256" key="3">
    <source>
        <dbReference type="PROSITE-ProRule" id="PRU00339"/>
    </source>
</evidence>
<comment type="caution">
    <text evidence="5">The sequence shown here is derived from an EMBL/GenBank/DDBJ whole genome shotgun (WGS) entry which is preliminary data.</text>
</comment>
<dbReference type="SMART" id="SM00028">
    <property type="entry name" value="TPR"/>
    <property type="match status" value="9"/>
</dbReference>
<gene>
    <name evidence="5" type="ORF">ESA94_15975</name>
</gene>
<organism evidence="5 6">
    <name type="scientific">Lacibacter luteus</name>
    <dbReference type="NCBI Taxonomy" id="2508719"/>
    <lineage>
        <taxon>Bacteria</taxon>
        <taxon>Pseudomonadati</taxon>
        <taxon>Bacteroidota</taxon>
        <taxon>Chitinophagia</taxon>
        <taxon>Chitinophagales</taxon>
        <taxon>Chitinophagaceae</taxon>
        <taxon>Lacibacter</taxon>
    </lineage>
</organism>
<feature type="repeat" description="TPR" evidence="3">
    <location>
        <begin position="538"/>
        <end position="571"/>
    </location>
</feature>
<evidence type="ECO:0000313" key="5">
    <source>
        <dbReference type="EMBL" id="RXK58884.1"/>
    </source>
</evidence>